<proteinExistence type="predicted"/>
<dbReference type="EMBL" id="QUAC01000245">
    <property type="protein sequence ID" value="REK86536.1"/>
    <property type="molecule type" value="Genomic_DNA"/>
</dbReference>
<gene>
    <name evidence="2" type="ORF">DY245_31880</name>
</gene>
<dbReference type="Gene3D" id="3.40.50.1390">
    <property type="entry name" value="Resolvase, N-terminal catalytic domain"/>
    <property type="match status" value="1"/>
</dbReference>
<reference evidence="2 3" key="1">
    <citation type="submission" date="2018-08" db="EMBL/GenBank/DDBJ databases">
        <title>Streptomyces NEAU-D10 sp. nov., a novel Actinomycete isolated from soil.</title>
        <authorList>
            <person name="Jin L."/>
        </authorList>
    </citation>
    <scope>NUCLEOTIDE SEQUENCE [LARGE SCALE GENOMIC DNA]</scope>
    <source>
        <strain evidence="2 3">NEAU-D10</strain>
    </source>
</reference>
<dbReference type="InterPro" id="IPR006119">
    <property type="entry name" value="Resolv_N"/>
</dbReference>
<evidence type="ECO:0000313" key="3">
    <source>
        <dbReference type="Proteomes" id="UP000262477"/>
    </source>
</evidence>
<protein>
    <recommendedName>
        <fullName evidence="1">Resolvase/invertase-type recombinase catalytic domain-containing protein</fullName>
    </recommendedName>
</protein>
<sequence length="71" mass="7526">MPGIGAIDSDRPAPRIRQLLADLANGVIDGVIFYDLDRLVRQPRDLEVLESRCRRAAGVGTAHADGPCGGA</sequence>
<dbReference type="Proteomes" id="UP000262477">
    <property type="component" value="Unassembled WGS sequence"/>
</dbReference>
<dbReference type="RefSeq" id="WP_128510661.1">
    <property type="nucleotide sequence ID" value="NZ_QUAC01000245.1"/>
</dbReference>
<evidence type="ECO:0000259" key="1">
    <source>
        <dbReference type="Pfam" id="PF00239"/>
    </source>
</evidence>
<dbReference type="GO" id="GO:0003677">
    <property type="term" value="F:DNA binding"/>
    <property type="evidence" value="ECO:0007669"/>
    <property type="project" value="InterPro"/>
</dbReference>
<feature type="domain" description="Resolvase/invertase-type recombinase catalytic" evidence="1">
    <location>
        <begin position="14"/>
        <end position="56"/>
    </location>
</feature>
<dbReference type="InterPro" id="IPR036162">
    <property type="entry name" value="Resolvase-like_N_sf"/>
</dbReference>
<dbReference type="OrthoDB" id="4161545at2"/>
<dbReference type="Pfam" id="PF00239">
    <property type="entry name" value="Resolvase"/>
    <property type="match status" value="1"/>
</dbReference>
<name>A0A371PVL8_STRIH</name>
<accession>A0A371PVL8</accession>
<dbReference type="GO" id="GO:0000150">
    <property type="term" value="F:DNA strand exchange activity"/>
    <property type="evidence" value="ECO:0007669"/>
    <property type="project" value="InterPro"/>
</dbReference>
<keyword evidence="3" id="KW-1185">Reference proteome</keyword>
<dbReference type="AlphaFoldDB" id="A0A371PVL8"/>
<evidence type="ECO:0000313" key="2">
    <source>
        <dbReference type="EMBL" id="REK86536.1"/>
    </source>
</evidence>
<organism evidence="2 3">
    <name type="scientific">Streptomyces inhibens</name>
    <dbReference type="NCBI Taxonomy" id="2293571"/>
    <lineage>
        <taxon>Bacteria</taxon>
        <taxon>Bacillati</taxon>
        <taxon>Actinomycetota</taxon>
        <taxon>Actinomycetes</taxon>
        <taxon>Kitasatosporales</taxon>
        <taxon>Streptomycetaceae</taxon>
        <taxon>Streptomyces</taxon>
    </lineage>
</organism>
<comment type="caution">
    <text evidence="2">The sequence shown here is derived from an EMBL/GenBank/DDBJ whole genome shotgun (WGS) entry which is preliminary data.</text>
</comment>
<dbReference type="SUPFAM" id="SSF53041">
    <property type="entry name" value="Resolvase-like"/>
    <property type="match status" value="1"/>
</dbReference>